<dbReference type="OrthoDB" id="9805423at2"/>
<keyword evidence="2" id="KW-0378">Hydrolase</keyword>
<sequence>MRTPMPFVHHNNYPIYYEYHIAEEGHSKETLVFIHGIGLNLRTWDYLIPFLQADFNVLCLDIRGHGKSSCEESIFHWDELCTDLYVLLRELGLSEVHLVGHGLGGTYAVCFTNRYPRLVKKLVLISTLAFYPAEIIEQAKQFRQTLFKPGNVRPLAEHLIQLITIKPLSSPAGSLLMDAYQQARFDVYFGMIDLFLRTEPVEDLKLLKLPTLVIAGELDVLFPHYLSGITSSYIMNSTFLVIPDASNMTFIDEPGHTATIMNDFISKDSHATKKINTDDPWVNIIQAKVANHIMEGRPKEVPFRKLNVQLMKGFKVYVNNSEVLHGWNQRLAKRLFVYLIFHPSTIRENLYNEFWPETNAKQSSNYLSVCLNHLKQLLKTDDAFSFLVVNREHVYLQGEIECDLLSLNEKMNRFFAEPDTSHKKHIAEEIIHFFSDHVKFDIYDNWFLETLDTARGKLRKVVVWLILAYEQSQEEDKIISCIENVLPFQPDYLEYYDQLIQIYQTRGIRSLASKWIKKKQQAISEYY</sequence>
<dbReference type="InterPro" id="IPR036388">
    <property type="entry name" value="WH-like_DNA-bd_sf"/>
</dbReference>
<evidence type="ECO:0000313" key="3">
    <source>
        <dbReference type="Proteomes" id="UP000295636"/>
    </source>
</evidence>
<dbReference type="Gene3D" id="3.40.50.1820">
    <property type="entry name" value="alpha/beta hydrolase"/>
    <property type="match status" value="1"/>
</dbReference>
<dbReference type="PRINTS" id="PR00111">
    <property type="entry name" value="ABHYDROLASE"/>
</dbReference>
<dbReference type="Gene3D" id="1.10.10.10">
    <property type="entry name" value="Winged helix-like DNA-binding domain superfamily/Winged helix DNA-binding domain"/>
    <property type="match status" value="1"/>
</dbReference>
<dbReference type="AlphaFoldDB" id="A0A4R5KGV9"/>
<organism evidence="2 3">
    <name type="scientific">Paenibacillus piri</name>
    <dbReference type="NCBI Taxonomy" id="2547395"/>
    <lineage>
        <taxon>Bacteria</taxon>
        <taxon>Bacillati</taxon>
        <taxon>Bacillota</taxon>
        <taxon>Bacilli</taxon>
        <taxon>Bacillales</taxon>
        <taxon>Paenibacillaceae</taxon>
        <taxon>Paenibacillus</taxon>
    </lineage>
</organism>
<protein>
    <submittedName>
        <fullName evidence="2">Alpha/beta hydrolase</fullName>
    </submittedName>
</protein>
<dbReference type="InterPro" id="IPR029058">
    <property type="entry name" value="AB_hydrolase_fold"/>
</dbReference>
<dbReference type="InterPro" id="IPR000073">
    <property type="entry name" value="AB_hydrolase_1"/>
</dbReference>
<keyword evidence="3" id="KW-1185">Reference proteome</keyword>
<dbReference type="GO" id="GO:0016020">
    <property type="term" value="C:membrane"/>
    <property type="evidence" value="ECO:0007669"/>
    <property type="project" value="TreeGrafter"/>
</dbReference>
<name>A0A4R5KGV9_9BACL</name>
<dbReference type="GO" id="GO:0016787">
    <property type="term" value="F:hydrolase activity"/>
    <property type="evidence" value="ECO:0007669"/>
    <property type="project" value="UniProtKB-KW"/>
</dbReference>
<feature type="domain" description="AB hydrolase-1" evidence="1">
    <location>
        <begin position="30"/>
        <end position="143"/>
    </location>
</feature>
<comment type="caution">
    <text evidence="2">The sequence shown here is derived from an EMBL/GenBank/DDBJ whole genome shotgun (WGS) entry which is preliminary data.</text>
</comment>
<dbReference type="EMBL" id="SMRT01000016">
    <property type="protein sequence ID" value="TDF93577.1"/>
    <property type="molecule type" value="Genomic_DNA"/>
</dbReference>
<dbReference type="InterPro" id="IPR050266">
    <property type="entry name" value="AB_hydrolase_sf"/>
</dbReference>
<dbReference type="PANTHER" id="PTHR43798:SF33">
    <property type="entry name" value="HYDROLASE, PUTATIVE (AFU_ORTHOLOGUE AFUA_2G14860)-RELATED"/>
    <property type="match status" value="1"/>
</dbReference>
<dbReference type="Proteomes" id="UP000295636">
    <property type="component" value="Unassembled WGS sequence"/>
</dbReference>
<evidence type="ECO:0000259" key="1">
    <source>
        <dbReference type="Pfam" id="PF00561"/>
    </source>
</evidence>
<evidence type="ECO:0000313" key="2">
    <source>
        <dbReference type="EMBL" id="TDF93577.1"/>
    </source>
</evidence>
<gene>
    <name evidence="2" type="ORF">E1757_27010</name>
</gene>
<reference evidence="2 3" key="1">
    <citation type="submission" date="2019-03" db="EMBL/GenBank/DDBJ databases">
        <title>This is whole genome sequence of Paenibacillus sp MS74 strain.</title>
        <authorList>
            <person name="Trinh H.N."/>
        </authorList>
    </citation>
    <scope>NUCLEOTIDE SEQUENCE [LARGE SCALE GENOMIC DNA]</scope>
    <source>
        <strain evidence="2 3">MS74</strain>
    </source>
</reference>
<dbReference type="SUPFAM" id="SSF53474">
    <property type="entry name" value="alpha/beta-Hydrolases"/>
    <property type="match status" value="1"/>
</dbReference>
<dbReference type="Pfam" id="PF00561">
    <property type="entry name" value="Abhydrolase_1"/>
    <property type="match status" value="1"/>
</dbReference>
<proteinExistence type="predicted"/>
<dbReference type="PANTHER" id="PTHR43798">
    <property type="entry name" value="MONOACYLGLYCEROL LIPASE"/>
    <property type="match status" value="1"/>
</dbReference>
<accession>A0A4R5KGV9</accession>